<name>A0A066YW79_9ACTN</name>
<dbReference type="PANTHER" id="PTHR32305:SF15">
    <property type="entry name" value="PROTEIN RHSA-RELATED"/>
    <property type="match status" value="1"/>
</dbReference>
<dbReference type="OrthoDB" id="4981820at2"/>
<dbReference type="InterPro" id="IPR050708">
    <property type="entry name" value="T6SS_VgrG/RHS"/>
</dbReference>
<feature type="compositionally biased region" description="Low complexity" evidence="1">
    <location>
        <begin position="617"/>
        <end position="642"/>
    </location>
</feature>
<evidence type="ECO:0000259" key="2">
    <source>
        <dbReference type="Pfam" id="PF20148"/>
    </source>
</evidence>
<feature type="region of interest" description="Disordered" evidence="1">
    <location>
        <begin position="556"/>
        <end position="585"/>
    </location>
</feature>
<keyword evidence="4" id="KW-1185">Reference proteome</keyword>
<dbReference type="PATRIC" id="fig|1348663.4.peg.5678"/>
<dbReference type="Gene3D" id="2.180.10.10">
    <property type="entry name" value="RHS repeat-associated core"/>
    <property type="match status" value="1"/>
</dbReference>
<sequence>MSNQIVKALEHAAEKLGTTLARDAGKALKDLYRSAGQNLKKVAANVRSVEEKHAKDLAEIFEGGRKDLAHPRTGAGGGRGGRRFEGRGREQVRSPRQAGRREDSICPGGEPVDMATGRMFIKQVDAELPGSLPLLFVRNYESGYLAGRWMGPRWTCTFDERLEIDAEGVVYLSPDLFAQAYPHPEPGVPVQASAGVRWELALTDRGDYTLTDPATDTVREFTRQPGGEEALLTAVRDRRGRRYTLAYDEDGAPLSITHSGGYTLLVTTDGDRITALRLAGAGEDGRDALLMRYGYTGGHLSSVYNSSGRPMRFANDSGGRILSWTDRNDSRYLYTYDQLDRVVDEGGADGALRFRFSYGDPDPDTGIRVHSETNALGHTTQYHVNEHAQIVAQVDPLGNALRFERDEFDRLIARTDPLGHTTRYRYDGAGDLVEVTRPDGERAVVEYGPTVGLPVRVVEPGGVTWQFGYDEHGHRTSLTDPNGAVTAYGYDERGHLATVTDALGHTTRIRCDAAGLPVEVVDAGGAATRCERDAFGRVAAVVDALGGTTRFRWTPEGLPASRTAPDGSTETWTYDGEGNLLTATDPAGRTTAFEYTHFETLAARTGPTAPAPPSPTTPTCSWWPSPTRSAGAGSTATTRPAGWSARATSRAAGPPTSSTRRAARSPPPTRSASRSATPTTRSAAPSPRTPPGWSPGTTSTRRAAWSGPSARTPS</sequence>
<dbReference type="NCBIfam" id="TIGR01643">
    <property type="entry name" value="YD_repeat_2x"/>
    <property type="match status" value="6"/>
</dbReference>
<evidence type="ECO:0000256" key="1">
    <source>
        <dbReference type="SAM" id="MobiDB-lite"/>
    </source>
</evidence>
<feature type="domain" description="DUF6531" evidence="2">
    <location>
        <begin position="109"/>
        <end position="175"/>
    </location>
</feature>
<dbReference type="InterPro" id="IPR045351">
    <property type="entry name" value="DUF6531"/>
</dbReference>
<evidence type="ECO:0000313" key="3">
    <source>
        <dbReference type="EMBL" id="KDN82361.1"/>
    </source>
</evidence>
<comment type="caution">
    <text evidence="3">The sequence shown here is derived from an EMBL/GenBank/DDBJ whole genome shotgun (WGS) entry which is preliminary data.</text>
</comment>
<dbReference type="HOGENOM" id="CLU_019251_0_0_11"/>
<organism evidence="3 4">
    <name type="scientific">Kitasatospora cheerisanensis KCTC 2395</name>
    <dbReference type="NCBI Taxonomy" id="1348663"/>
    <lineage>
        <taxon>Bacteria</taxon>
        <taxon>Bacillati</taxon>
        <taxon>Actinomycetota</taxon>
        <taxon>Actinomycetes</taxon>
        <taxon>Kitasatosporales</taxon>
        <taxon>Streptomycetaceae</taxon>
        <taxon>Kitasatospora</taxon>
    </lineage>
</organism>
<proteinExistence type="predicted"/>
<dbReference type="Pfam" id="PF05593">
    <property type="entry name" value="RHS_repeat"/>
    <property type="match status" value="5"/>
</dbReference>
<gene>
    <name evidence="3" type="ORF">KCH_58680</name>
</gene>
<dbReference type="InterPro" id="IPR031325">
    <property type="entry name" value="RHS_repeat"/>
</dbReference>
<feature type="region of interest" description="Disordered" evidence="1">
    <location>
        <begin position="66"/>
        <end position="109"/>
    </location>
</feature>
<protein>
    <recommendedName>
        <fullName evidence="2">DUF6531 domain-containing protein</fullName>
    </recommendedName>
</protein>
<dbReference type="AlphaFoldDB" id="A0A066YW79"/>
<dbReference type="RefSeq" id="WP_051653506.1">
    <property type="nucleotide sequence ID" value="NZ_KK853997.1"/>
</dbReference>
<feature type="compositionally biased region" description="Basic and acidic residues" evidence="1">
    <location>
        <begin position="82"/>
        <end position="104"/>
    </location>
</feature>
<dbReference type="eggNOG" id="COG3209">
    <property type="taxonomic scope" value="Bacteria"/>
</dbReference>
<dbReference type="Pfam" id="PF20148">
    <property type="entry name" value="DUF6531"/>
    <property type="match status" value="1"/>
</dbReference>
<dbReference type="Proteomes" id="UP000027178">
    <property type="component" value="Unassembled WGS sequence"/>
</dbReference>
<feature type="region of interest" description="Disordered" evidence="1">
    <location>
        <begin position="604"/>
        <end position="714"/>
    </location>
</feature>
<dbReference type="PANTHER" id="PTHR32305">
    <property type="match status" value="1"/>
</dbReference>
<feature type="compositionally biased region" description="Low complexity" evidence="1">
    <location>
        <begin position="670"/>
        <end position="686"/>
    </location>
</feature>
<dbReference type="InterPro" id="IPR006530">
    <property type="entry name" value="YD"/>
</dbReference>
<reference evidence="3 4" key="1">
    <citation type="submission" date="2014-05" db="EMBL/GenBank/DDBJ databases">
        <title>Draft Genome Sequence of Kitasatospora cheerisanensis KCTC 2395.</title>
        <authorList>
            <person name="Nam D.H."/>
        </authorList>
    </citation>
    <scope>NUCLEOTIDE SEQUENCE [LARGE SCALE GENOMIC DNA]</scope>
    <source>
        <strain evidence="3 4">KCTC 2395</strain>
    </source>
</reference>
<accession>A0A066YW79</accession>
<evidence type="ECO:0000313" key="4">
    <source>
        <dbReference type="Proteomes" id="UP000027178"/>
    </source>
</evidence>
<dbReference type="EMBL" id="JNBY01000112">
    <property type="protein sequence ID" value="KDN82361.1"/>
    <property type="molecule type" value="Genomic_DNA"/>
</dbReference>